<keyword evidence="1" id="KW-1133">Transmembrane helix</keyword>
<protein>
    <submittedName>
        <fullName evidence="2">Uncharacterized protein</fullName>
    </submittedName>
</protein>
<evidence type="ECO:0000313" key="3">
    <source>
        <dbReference type="Proteomes" id="UP000054783"/>
    </source>
</evidence>
<organism evidence="2 3">
    <name type="scientific">Trichinella patagoniensis</name>
    <dbReference type="NCBI Taxonomy" id="990121"/>
    <lineage>
        <taxon>Eukaryota</taxon>
        <taxon>Metazoa</taxon>
        <taxon>Ecdysozoa</taxon>
        <taxon>Nematoda</taxon>
        <taxon>Enoplea</taxon>
        <taxon>Dorylaimia</taxon>
        <taxon>Trichinellida</taxon>
        <taxon>Trichinellidae</taxon>
        <taxon>Trichinella</taxon>
    </lineage>
</organism>
<evidence type="ECO:0000313" key="2">
    <source>
        <dbReference type="EMBL" id="KRY02847.1"/>
    </source>
</evidence>
<feature type="transmembrane region" description="Helical" evidence="1">
    <location>
        <begin position="26"/>
        <end position="43"/>
    </location>
</feature>
<feature type="transmembrane region" description="Helical" evidence="1">
    <location>
        <begin position="49"/>
        <end position="68"/>
    </location>
</feature>
<reference evidence="2 3" key="1">
    <citation type="submission" date="2015-01" db="EMBL/GenBank/DDBJ databases">
        <title>Evolution of Trichinella species and genotypes.</title>
        <authorList>
            <person name="Korhonen P.K."/>
            <person name="Edoardo P."/>
            <person name="Giuseppe L.R."/>
            <person name="Gasser R.B."/>
        </authorList>
    </citation>
    <scope>NUCLEOTIDE SEQUENCE [LARGE SCALE GENOMIC DNA]</scope>
    <source>
        <strain evidence="2">ISS2496</strain>
    </source>
</reference>
<dbReference type="AlphaFoldDB" id="A0A0V0YRA4"/>
<proteinExistence type="predicted"/>
<keyword evidence="3" id="KW-1185">Reference proteome</keyword>
<gene>
    <name evidence="2" type="ORF">T12_5276</name>
</gene>
<dbReference type="EMBL" id="JYDQ01003385">
    <property type="protein sequence ID" value="KRY02847.1"/>
    <property type="molecule type" value="Genomic_DNA"/>
</dbReference>
<accession>A0A0V0YRA4</accession>
<evidence type="ECO:0000256" key="1">
    <source>
        <dbReference type="SAM" id="Phobius"/>
    </source>
</evidence>
<sequence>MRKKQEHSTKSSQYTSRTIEKKARGLVLLGPVFLLLVFALAVLLDRQIFVLLVFILLGREVFVVLVFLV</sequence>
<name>A0A0V0YRA4_9BILA</name>
<keyword evidence="1" id="KW-0812">Transmembrane</keyword>
<comment type="caution">
    <text evidence="2">The sequence shown here is derived from an EMBL/GenBank/DDBJ whole genome shotgun (WGS) entry which is preliminary data.</text>
</comment>
<dbReference type="Proteomes" id="UP000054783">
    <property type="component" value="Unassembled WGS sequence"/>
</dbReference>
<keyword evidence="1" id="KW-0472">Membrane</keyword>